<dbReference type="Pfam" id="PF00293">
    <property type="entry name" value="NUDIX"/>
    <property type="match status" value="1"/>
</dbReference>
<comment type="caution">
    <text evidence="4">The sequence shown here is derived from an EMBL/GenBank/DDBJ whole genome shotgun (WGS) entry which is preliminary data.</text>
</comment>
<evidence type="ECO:0000256" key="1">
    <source>
        <dbReference type="ARBA" id="ARBA00001946"/>
    </source>
</evidence>
<comment type="cofactor">
    <cofactor evidence="1">
        <name>Mg(2+)</name>
        <dbReference type="ChEBI" id="CHEBI:18420"/>
    </cofactor>
</comment>
<evidence type="ECO:0000313" key="5">
    <source>
        <dbReference type="Proteomes" id="UP001223079"/>
    </source>
</evidence>
<dbReference type="Gene3D" id="3.90.79.10">
    <property type="entry name" value="Nucleoside Triphosphate Pyrophosphohydrolase"/>
    <property type="match status" value="1"/>
</dbReference>
<dbReference type="RefSeq" id="WP_307121763.1">
    <property type="nucleotide sequence ID" value="NZ_JAUSTM010000009.1"/>
</dbReference>
<proteinExistence type="predicted"/>
<dbReference type="InterPro" id="IPR015797">
    <property type="entry name" value="NUDIX_hydrolase-like_dom_sf"/>
</dbReference>
<organism evidence="4 5">
    <name type="scientific">Streptococcus moroccensis</name>
    <dbReference type="NCBI Taxonomy" id="1451356"/>
    <lineage>
        <taxon>Bacteria</taxon>
        <taxon>Bacillati</taxon>
        <taxon>Bacillota</taxon>
        <taxon>Bacilli</taxon>
        <taxon>Lactobacillales</taxon>
        <taxon>Streptococcaceae</taxon>
        <taxon>Streptococcus</taxon>
    </lineage>
</organism>
<feature type="domain" description="Nudix hydrolase" evidence="3">
    <location>
        <begin position="13"/>
        <end position="143"/>
    </location>
</feature>
<evidence type="ECO:0000259" key="3">
    <source>
        <dbReference type="PROSITE" id="PS51462"/>
    </source>
</evidence>
<dbReference type="PROSITE" id="PS00893">
    <property type="entry name" value="NUDIX_BOX"/>
    <property type="match status" value="1"/>
</dbReference>
<protein>
    <submittedName>
        <fullName evidence="4">8-oxo-dGTP pyrophosphatase MutT (NUDIX family)</fullName>
    </submittedName>
</protein>
<dbReference type="PANTHER" id="PTHR43046">
    <property type="entry name" value="GDP-MANNOSE MANNOSYL HYDROLASE"/>
    <property type="match status" value="1"/>
</dbReference>
<dbReference type="PANTHER" id="PTHR43046:SF14">
    <property type="entry name" value="MUTT_NUDIX FAMILY PROTEIN"/>
    <property type="match status" value="1"/>
</dbReference>
<dbReference type="SUPFAM" id="SSF55811">
    <property type="entry name" value="Nudix"/>
    <property type="match status" value="1"/>
</dbReference>
<dbReference type="InterPro" id="IPR020084">
    <property type="entry name" value="NUDIX_hydrolase_CS"/>
</dbReference>
<dbReference type="Proteomes" id="UP001223079">
    <property type="component" value="Unassembled WGS sequence"/>
</dbReference>
<name>A0ABT9YS23_9STRE</name>
<evidence type="ECO:0000313" key="4">
    <source>
        <dbReference type="EMBL" id="MDQ0222570.1"/>
    </source>
</evidence>
<sequence length="157" mass="17812">MTQDFRTTSDRGVYGVRATALIVKDDQIFLCHDEQGKHYTIGGAIEVGETTEEAVCREVLEEIGIAVKVDALAFVVENQFCQDSVNYHNIEFHYLVTPNAPLEELSQHILDSHQKLSCRWVPLVDLEKLSVVPDFLKTELLNWNGATKHIVIMEKEN</sequence>
<dbReference type="InterPro" id="IPR000086">
    <property type="entry name" value="NUDIX_hydrolase_dom"/>
</dbReference>
<dbReference type="PROSITE" id="PS51462">
    <property type="entry name" value="NUDIX"/>
    <property type="match status" value="1"/>
</dbReference>
<dbReference type="EMBL" id="JAUSTM010000009">
    <property type="protein sequence ID" value="MDQ0222570.1"/>
    <property type="molecule type" value="Genomic_DNA"/>
</dbReference>
<keyword evidence="2" id="KW-0378">Hydrolase</keyword>
<accession>A0ABT9YS23</accession>
<dbReference type="CDD" id="cd04688">
    <property type="entry name" value="NUDIX_Hydrolase"/>
    <property type="match status" value="1"/>
</dbReference>
<gene>
    <name evidence="4" type="ORF">J2S23_001122</name>
</gene>
<keyword evidence="5" id="KW-1185">Reference proteome</keyword>
<evidence type="ECO:0000256" key="2">
    <source>
        <dbReference type="ARBA" id="ARBA00022801"/>
    </source>
</evidence>
<reference evidence="4 5" key="1">
    <citation type="submission" date="2023-07" db="EMBL/GenBank/DDBJ databases">
        <title>Genomic Encyclopedia of Type Strains, Phase IV (KMG-IV): sequencing the most valuable type-strain genomes for metagenomic binning, comparative biology and taxonomic classification.</title>
        <authorList>
            <person name="Goeker M."/>
        </authorList>
    </citation>
    <scope>NUCLEOTIDE SEQUENCE [LARGE SCALE GENOMIC DNA]</scope>
    <source>
        <strain evidence="4 5">DSM 105143</strain>
    </source>
</reference>